<protein>
    <submittedName>
        <fullName evidence="2">Uncharacterized protein</fullName>
    </submittedName>
</protein>
<feature type="chain" id="PRO_5024382398" evidence="1">
    <location>
        <begin position="17"/>
        <end position="85"/>
    </location>
</feature>
<dbReference type="Proteomes" id="UP000327157">
    <property type="component" value="Chromosome 9"/>
</dbReference>
<reference evidence="2 3" key="1">
    <citation type="submission" date="2019-09" db="EMBL/GenBank/DDBJ databases">
        <authorList>
            <person name="Ou C."/>
        </authorList>
    </citation>
    <scope>NUCLEOTIDE SEQUENCE [LARGE SCALE GENOMIC DNA]</scope>
    <source>
        <strain evidence="2">S2</strain>
        <tissue evidence="2">Leaf</tissue>
    </source>
</reference>
<dbReference type="EMBL" id="SMOL01000458">
    <property type="protein sequence ID" value="KAB2612300.1"/>
    <property type="molecule type" value="Genomic_DNA"/>
</dbReference>
<evidence type="ECO:0000313" key="3">
    <source>
        <dbReference type="Proteomes" id="UP000327157"/>
    </source>
</evidence>
<name>A0A5N5GFU6_9ROSA</name>
<comment type="caution">
    <text evidence="2">The sequence shown here is derived from an EMBL/GenBank/DDBJ whole genome shotgun (WGS) entry which is preliminary data.</text>
</comment>
<accession>A0A5N5GFU6</accession>
<organism evidence="2 3">
    <name type="scientific">Pyrus ussuriensis x Pyrus communis</name>
    <dbReference type="NCBI Taxonomy" id="2448454"/>
    <lineage>
        <taxon>Eukaryota</taxon>
        <taxon>Viridiplantae</taxon>
        <taxon>Streptophyta</taxon>
        <taxon>Embryophyta</taxon>
        <taxon>Tracheophyta</taxon>
        <taxon>Spermatophyta</taxon>
        <taxon>Magnoliopsida</taxon>
        <taxon>eudicotyledons</taxon>
        <taxon>Gunneridae</taxon>
        <taxon>Pentapetalae</taxon>
        <taxon>rosids</taxon>
        <taxon>fabids</taxon>
        <taxon>Rosales</taxon>
        <taxon>Rosaceae</taxon>
        <taxon>Amygdaloideae</taxon>
        <taxon>Maleae</taxon>
        <taxon>Pyrus</taxon>
    </lineage>
</organism>
<keyword evidence="1" id="KW-0732">Signal</keyword>
<proteinExistence type="predicted"/>
<evidence type="ECO:0000256" key="1">
    <source>
        <dbReference type="SAM" id="SignalP"/>
    </source>
</evidence>
<keyword evidence="3" id="KW-1185">Reference proteome</keyword>
<evidence type="ECO:0000313" key="2">
    <source>
        <dbReference type="EMBL" id="KAB2612300.1"/>
    </source>
</evidence>
<reference evidence="3" key="2">
    <citation type="submission" date="2019-10" db="EMBL/GenBank/DDBJ databases">
        <title>A de novo genome assembly of a pear dwarfing rootstock.</title>
        <authorList>
            <person name="Wang F."/>
            <person name="Wang J."/>
            <person name="Li S."/>
            <person name="Zhang Y."/>
            <person name="Fang M."/>
            <person name="Ma L."/>
            <person name="Zhao Y."/>
            <person name="Jiang S."/>
        </authorList>
    </citation>
    <scope>NUCLEOTIDE SEQUENCE [LARGE SCALE GENOMIC DNA]</scope>
</reference>
<sequence>MFQGLQLVFLTFAVYDSLIPVNDDDDNARLFFSKTRRKKVARKMGIQGIPELTFEPTTHSGIPHSPFSSALTHLNRKRIIARSFS</sequence>
<feature type="signal peptide" evidence="1">
    <location>
        <begin position="1"/>
        <end position="16"/>
    </location>
</feature>
<dbReference type="AlphaFoldDB" id="A0A5N5GFU6"/>
<reference evidence="2 3" key="3">
    <citation type="submission" date="2019-11" db="EMBL/GenBank/DDBJ databases">
        <title>A de novo genome assembly of a pear dwarfing rootstock.</title>
        <authorList>
            <person name="Wang F."/>
            <person name="Wang J."/>
            <person name="Li S."/>
            <person name="Zhang Y."/>
            <person name="Fang M."/>
            <person name="Ma L."/>
            <person name="Zhao Y."/>
            <person name="Jiang S."/>
        </authorList>
    </citation>
    <scope>NUCLEOTIDE SEQUENCE [LARGE SCALE GENOMIC DNA]</scope>
    <source>
        <strain evidence="2">S2</strain>
        <tissue evidence="2">Leaf</tissue>
    </source>
</reference>
<gene>
    <name evidence="2" type="ORF">D8674_034616</name>
</gene>